<accession>A0AB73IB23</accession>
<dbReference type="InterPro" id="IPR001789">
    <property type="entry name" value="Sig_transdc_resp-reg_receiver"/>
</dbReference>
<keyword evidence="1 2" id="KW-0597">Phosphoprotein</keyword>
<dbReference type="InterPro" id="IPR011006">
    <property type="entry name" value="CheY-like_superfamily"/>
</dbReference>
<dbReference type="PROSITE" id="PS50110">
    <property type="entry name" value="RESPONSE_REGULATORY"/>
    <property type="match status" value="1"/>
</dbReference>
<dbReference type="InterPro" id="IPR050595">
    <property type="entry name" value="Bact_response_regulator"/>
</dbReference>
<proteinExistence type="predicted"/>
<dbReference type="SMART" id="SM00448">
    <property type="entry name" value="REC"/>
    <property type="match status" value="1"/>
</dbReference>
<dbReference type="SUPFAM" id="SSF52172">
    <property type="entry name" value="CheY-like"/>
    <property type="match status" value="1"/>
</dbReference>
<sequence length="131" mass="14559">MSRILLVGKEPDLIEVLRLSLEADGHHIMTALDCLEALEMVAGRLPDIVVTDSKTVDAIALCKLQRHAQPGERFRVIRLSDGPQPTDTHASLFDAYVQKPVDVQQLLSLVSQLTIERQNLSSDSSIDMRSR</sequence>
<feature type="domain" description="Response regulatory" evidence="3">
    <location>
        <begin position="3"/>
        <end position="114"/>
    </location>
</feature>
<name>A0AB73IB23_9BURK</name>
<evidence type="ECO:0000256" key="2">
    <source>
        <dbReference type="PROSITE-ProRule" id="PRU00169"/>
    </source>
</evidence>
<dbReference type="PANTHER" id="PTHR44591:SF3">
    <property type="entry name" value="RESPONSE REGULATORY DOMAIN-CONTAINING PROTEIN"/>
    <property type="match status" value="1"/>
</dbReference>
<dbReference type="RefSeq" id="WP_087751182.1">
    <property type="nucleotide sequence ID" value="NZ_JAURTK010000003.1"/>
</dbReference>
<dbReference type="Gene3D" id="3.40.50.2300">
    <property type="match status" value="1"/>
</dbReference>
<protein>
    <submittedName>
        <fullName evidence="4">CheY-like chemotaxis protein</fullName>
    </submittedName>
</protein>
<gene>
    <name evidence="4" type="ORF">J2793_002649</name>
</gene>
<dbReference type="AlphaFoldDB" id="A0AB73IB23"/>
<comment type="caution">
    <text evidence="4">The sequence shown here is derived from an EMBL/GenBank/DDBJ whole genome shotgun (WGS) entry which is preliminary data.</text>
</comment>
<organism evidence="4 5">
    <name type="scientific">Paraburkholderia caledonica</name>
    <dbReference type="NCBI Taxonomy" id="134536"/>
    <lineage>
        <taxon>Bacteria</taxon>
        <taxon>Pseudomonadati</taxon>
        <taxon>Pseudomonadota</taxon>
        <taxon>Betaproteobacteria</taxon>
        <taxon>Burkholderiales</taxon>
        <taxon>Burkholderiaceae</taxon>
        <taxon>Paraburkholderia</taxon>
    </lineage>
</organism>
<feature type="modified residue" description="4-aspartylphosphate" evidence="2">
    <location>
        <position position="52"/>
    </location>
</feature>
<evidence type="ECO:0000313" key="5">
    <source>
        <dbReference type="Proteomes" id="UP001229486"/>
    </source>
</evidence>
<evidence type="ECO:0000313" key="4">
    <source>
        <dbReference type="EMBL" id="MDP9647203.1"/>
    </source>
</evidence>
<dbReference type="GO" id="GO:0000160">
    <property type="term" value="P:phosphorelay signal transduction system"/>
    <property type="evidence" value="ECO:0007669"/>
    <property type="project" value="InterPro"/>
</dbReference>
<reference evidence="4" key="1">
    <citation type="submission" date="2023-07" db="EMBL/GenBank/DDBJ databases">
        <title>Sorghum-associated microbial communities from plants grown in Nebraska, USA.</title>
        <authorList>
            <person name="Schachtman D."/>
        </authorList>
    </citation>
    <scope>NUCLEOTIDE SEQUENCE</scope>
    <source>
        <strain evidence="4">DS1061</strain>
    </source>
</reference>
<dbReference type="PANTHER" id="PTHR44591">
    <property type="entry name" value="STRESS RESPONSE REGULATOR PROTEIN 1"/>
    <property type="match status" value="1"/>
</dbReference>
<evidence type="ECO:0000259" key="3">
    <source>
        <dbReference type="PROSITE" id="PS50110"/>
    </source>
</evidence>
<dbReference type="Proteomes" id="UP001229486">
    <property type="component" value="Unassembled WGS sequence"/>
</dbReference>
<dbReference type="EMBL" id="JAURTK010000003">
    <property type="protein sequence ID" value="MDP9647203.1"/>
    <property type="molecule type" value="Genomic_DNA"/>
</dbReference>
<evidence type="ECO:0000256" key="1">
    <source>
        <dbReference type="ARBA" id="ARBA00022553"/>
    </source>
</evidence>